<dbReference type="CDD" id="cd09917">
    <property type="entry name" value="F-box_SF"/>
    <property type="match status" value="1"/>
</dbReference>
<gene>
    <name evidence="2" type="ORF">ECRASSUSDP1_LOCUS21676</name>
</gene>
<dbReference type="Pfam" id="PF12937">
    <property type="entry name" value="F-box-like"/>
    <property type="match status" value="1"/>
</dbReference>
<dbReference type="SUPFAM" id="SSF81383">
    <property type="entry name" value="F-box domain"/>
    <property type="match status" value="1"/>
</dbReference>
<sequence>MGGCCTSQSIKIKAKVSVVHTTIANPKKYPGQRGIKGRSRLKNRKQIKLYPVLINIFDYFDLEDLEKVARVCKLFCSVATMDALYQKFEQMIDDTSDCRSSRMSFQMGNLVDEERIDFVNGKIRIERNSGMKIIEELDSIHPAISTKPSTKPRVSVIRPPIFNDIPEEESEWNDQQSRMTDMNAPKPNRSIQQILNDYINGSELQVFKRQDLPKIIQENNDFNRTKPTRIDSLKSKKFYKKLSDRLNQTHVFSEAMGDAYTDSQHINDGIMTIESQELPFFPYSIHNFRHNQNQRENSISLFRKMQTNGSEITDNNQVNTDREGSILSIRNPSRNSSINKLKQLPNVGRKRNSHFVRLDLIKNLPGRFGSKQSIHSIQKAPSLVSIREHPGEDNNIETLQPSNHLNVKNIIGQKRNSFYPMDKNQLKGLDLGSIKE</sequence>
<organism evidence="2 3">
    <name type="scientific">Euplotes crassus</name>
    <dbReference type="NCBI Taxonomy" id="5936"/>
    <lineage>
        <taxon>Eukaryota</taxon>
        <taxon>Sar</taxon>
        <taxon>Alveolata</taxon>
        <taxon>Ciliophora</taxon>
        <taxon>Intramacronucleata</taxon>
        <taxon>Spirotrichea</taxon>
        <taxon>Hypotrichia</taxon>
        <taxon>Euplotida</taxon>
        <taxon>Euplotidae</taxon>
        <taxon>Moneuplotes</taxon>
    </lineage>
</organism>
<reference evidence="2" key="1">
    <citation type="submission" date="2023-07" db="EMBL/GenBank/DDBJ databases">
        <authorList>
            <consortium name="AG Swart"/>
            <person name="Singh M."/>
            <person name="Singh A."/>
            <person name="Seah K."/>
            <person name="Emmerich C."/>
        </authorList>
    </citation>
    <scope>NUCLEOTIDE SEQUENCE</scope>
    <source>
        <strain evidence="2">DP1</strain>
    </source>
</reference>
<comment type="caution">
    <text evidence="2">The sequence shown here is derived from an EMBL/GenBank/DDBJ whole genome shotgun (WGS) entry which is preliminary data.</text>
</comment>
<name>A0AAD1XWR0_EUPCR</name>
<evidence type="ECO:0000259" key="1">
    <source>
        <dbReference type="Pfam" id="PF12937"/>
    </source>
</evidence>
<dbReference type="EMBL" id="CAMPGE010022185">
    <property type="protein sequence ID" value="CAI2380244.1"/>
    <property type="molecule type" value="Genomic_DNA"/>
</dbReference>
<feature type="domain" description="F-box" evidence="1">
    <location>
        <begin position="52"/>
        <end position="88"/>
    </location>
</feature>
<evidence type="ECO:0000313" key="2">
    <source>
        <dbReference type="EMBL" id="CAI2380244.1"/>
    </source>
</evidence>
<dbReference type="AlphaFoldDB" id="A0AAD1XWR0"/>
<dbReference type="InterPro" id="IPR036047">
    <property type="entry name" value="F-box-like_dom_sf"/>
</dbReference>
<accession>A0AAD1XWR0</accession>
<protein>
    <recommendedName>
        <fullName evidence="1">F-box domain-containing protein</fullName>
    </recommendedName>
</protein>
<proteinExistence type="predicted"/>
<dbReference type="InterPro" id="IPR001810">
    <property type="entry name" value="F-box_dom"/>
</dbReference>
<dbReference type="Proteomes" id="UP001295684">
    <property type="component" value="Unassembled WGS sequence"/>
</dbReference>
<evidence type="ECO:0000313" key="3">
    <source>
        <dbReference type="Proteomes" id="UP001295684"/>
    </source>
</evidence>
<keyword evidence="3" id="KW-1185">Reference proteome</keyword>